<protein>
    <submittedName>
        <fullName evidence="2">Uncharacterized protein</fullName>
    </submittedName>
</protein>
<evidence type="ECO:0000313" key="2">
    <source>
        <dbReference type="EMBL" id="CAD9305489.1"/>
    </source>
</evidence>
<feature type="compositionally biased region" description="Polar residues" evidence="1">
    <location>
        <begin position="1"/>
        <end position="13"/>
    </location>
</feature>
<dbReference type="AlphaFoldDB" id="A0A7S1YK20"/>
<accession>A0A7S1YK20</accession>
<reference evidence="2" key="1">
    <citation type="submission" date="2021-01" db="EMBL/GenBank/DDBJ databases">
        <authorList>
            <person name="Corre E."/>
            <person name="Pelletier E."/>
            <person name="Niang G."/>
            <person name="Scheremetjew M."/>
            <person name="Finn R."/>
            <person name="Kale V."/>
            <person name="Holt S."/>
            <person name="Cochrane G."/>
            <person name="Meng A."/>
            <person name="Brown T."/>
            <person name="Cohen L."/>
        </authorList>
    </citation>
    <scope>NUCLEOTIDE SEQUENCE</scope>
    <source>
        <strain evidence="2">CCMP 410</strain>
    </source>
</reference>
<organism evidence="2">
    <name type="scientific">Grammatophora oceanica</name>
    <dbReference type="NCBI Taxonomy" id="210454"/>
    <lineage>
        <taxon>Eukaryota</taxon>
        <taxon>Sar</taxon>
        <taxon>Stramenopiles</taxon>
        <taxon>Ochrophyta</taxon>
        <taxon>Bacillariophyta</taxon>
        <taxon>Fragilariophyceae</taxon>
        <taxon>Fragilariophycidae</taxon>
        <taxon>Rhabdonematales</taxon>
        <taxon>Grammatophoraceae</taxon>
        <taxon>Grammatophora</taxon>
    </lineage>
</organism>
<feature type="region of interest" description="Disordered" evidence="1">
    <location>
        <begin position="1"/>
        <end position="65"/>
    </location>
</feature>
<feature type="compositionally biased region" description="Basic and acidic residues" evidence="1">
    <location>
        <begin position="14"/>
        <end position="38"/>
    </location>
</feature>
<evidence type="ECO:0000256" key="1">
    <source>
        <dbReference type="SAM" id="MobiDB-lite"/>
    </source>
</evidence>
<gene>
    <name evidence="2" type="ORF">GOCE00092_LOCUS24075</name>
</gene>
<name>A0A7S1YK20_9STRA</name>
<sequence>MAASYNNYNNNTKSGEESPEAIRQKAYDLLHRVGEIGDAKPSPSSSSSSRRRPREIASFPSTSSQHCVLCQQHRREQEALPLVSYQNAPPTPSYPRYQQQQDDELNLSSVETMVLPFVQFVADACKEGTNKLVSTAMGAGDGISTTTSTKNYETYVPEVQQGAFQQVQVPDYKGRYQQHS</sequence>
<dbReference type="EMBL" id="HBGK01045762">
    <property type="protein sequence ID" value="CAD9305489.1"/>
    <property type="molecule type" value="Transcribed_RNA"/>
</dbReference>
<proteinExistence type="predicted"/>